<dbReference type="PANTHER" id="PTHR11722">
    <property type="entry name" value="60S RIBOSOMAL PROTEIN L13"/>
    <property type="match status" value="1"/>
</dbReference>
<dbReference type="eggNOG" id="KOG3295">
    <property type="taxonomic scope" value="Eukaryota"/>
</dbReference>
<feature type="region of interest" description="Disordered" evidence="4">
    <location>
        <begin position="191"/>
        <end position="214"/>
    </location>
</feature>
<protein>
    <submittedName>
        <fullName evidence="5">(Perigord truffle) hypothetical protein</fullName>
    </submittedName>
</protein>
<dbReference type="OMA" id="IQKNHFR"/>
<dbReference type="HOGENOM" id="CLU_075696_1_0_1"/>
<evidence type="ECO:0000256" key="3">
    <source>
        <dbReference type="ARBA" id="ARBA00023274"/>
    </source>
</evidence>
<dbReference type="GO" id="GO:0006412">
    <property type="term" value="P:translation"/>
    <property type="evidence" value="ECO:0007669"/>
    <property type="project" value="InterPro"/>
</dbReference>
<dbReference type="FunCoup" id="D5G833">
    <property type="interactions" value="951"/>
</dbReference>
<dbReference type="Pfam" id="PF01294">
    <property type="entry name" value="Ribosomal_L13e"/>
    <property type="match status" value="1"/>
</dbReference>
<dbReference type="PANTHER" id="PTHR11722:SF0">
    <property type="entry name" value="LARGE RIBOSOMAL SUBUNIT PROTEIN EL13"/>
    <property type="match status" value="1"/>
</dbReference>
<dbReference type="HAMAP" id="MF_00499">
    <property type="entry name" value="Ribosomal_eL13"/>
    <property type="match status" value="1"/>
</dbReference>
<dbReference type="Proteomes" id="UP000006911">
    <property type="component" value="Unassembled WGS sequence"/>
</dbReference>
<dbReference type="FunFam" id="1.20.5.110:FF:000003">
    <property type="entry name" value="60S ribosomal protein L13"/>
    <property type="match status" value="1"/>
</dbReference>
<dbReference type="GO" id="GO:0030684">
    <property type="term" value="C:preribosome"/>
    <property type="evidence" value="ECO:0007669"/>
    <property type="project" value="EnsemblFungi"/>
</dbReference>
<accession>D5G833</accession>
<dbReference type="GO" id="GO:0022625">
    <property type="term" value="C:cytosolic large ribosomal subunit"/>
    <property type="evidence" value="ECO:0007669"/>
    <property type="project" value="TreeGrafter"/>
</dbReference>
<dbReference type="InParanoid" id="D5G833"/>
<comment type="similarity">
    <text evidence="1">Belongs to the eukaryotic ribosomal protein eL13 family.</text>
</comment>
<keyword evidence="2" id="KW-0689">Ribosomal protein</keyword>
<dbReference type="KEGG" id="tml:GSTUM_00002790001"/>
<name>D5G833_TUBMM</name>
<evidence type="ECO:0000256" key="4">
    <source>
        <dbReference type="SAM" id="MobiDB-lite"/>
    </source>
</evidence>
<reference evidence="5 6" key="1">
    <citation type="journal article" date="2010" name="Nature">
        <title>Perigord black truffle genome uncovers evolutionary origins and mechanisms of symbiosis.</title>
        <authorList>
            <person name="Martin F."/>
            <person name="Kohler A."/>
            <person name="Murat C."/>
            <person name="Balestrini R."/>
            <person name="Coutinho P.M."/>
            <person name="Jaillon O."/>
            <person name="Montanini B."/>
            <person name="Morin E."/>
            <person name="Noel B."/>
            <person name="Percudani R."/>
            <person name="Porcel B."/>
            <person name="Rubini A."/>
            <person name="Amicucci A."/>
            <person name="Amselem J."/>
            <person name="Anthouard V."/>
            <person name="Arcioni S."/>
            <person name="Artiguenave F."/>
            <person name="Aury J.M."/>
            <person name="Ballario P."/>
            <person name="Bolchi A."/>
            <person name="Brenna A."/>
            <person name="Brun A."/>
            <person name="Buee M."/>
            <person name="Cantarel B."/>
            <person name="Chevalier G."/>
            <person name="Couloux A."/>
            <person name="Da Silva C."/>
            <person name="Denoeud F."/>
            <person name="Duplessis S."/>
            <person name="Ghignone S."/>
            <person name="Hilselberger B."/>
            <person name="Iotti M."/>
            <person name="Marcais B."/>
            <person name="Mello A."/>
            <person name="Miranda M."/>
            <person name="Pacioni G."/>
            <person name="Quesneville H."/>
            <person name="Riccioni C."/>
            <person name="Ruotolo R."/>
            <person name="Splivallo R."/>
            <person name="Stocchi V."/>
            <person name="Tisserant E."/>
            <person name="Viscomi A.R."/>
            <person name="Zambonelli A."/>
            <person name="Zampieri E."/>
            <person name="Henrissat B."/>
            <person name="Lebrun M.H."/>
            <person name="Paolocci F."/>
            <person name="Bonfante P."/>
            <person name="Ottonello S."/>
            <person name="Wincker P."/>
        </authorList>
    </citation>
    <scope>NUCLEOTIDE SEQUENCE [LARGE SCALE GENOMIC DNA]</scope>
    <source>
        <strain evidence="5 6">Mel28</strain>
    </source>
</reference>
<dbReference type="STRING" id="656061.D5G833"/>
<dbReference type="Gene3D" id="1.20.5.110">
    <property type="match status" value="1"/>
</dbReference>
<proteinExistence type="inferred from homology"/>
<sequence>MAIKHNNQIPNNHFRKQWQTRVRTHFDQPGRKHRRRNARLAKVAAVAPRPIDLLRPVVRCPTIRYNRRVRAGRGFTLEELKEAKIPRKFALSIGIPVDHRRQNTSVESLQANVARLNEYRSKLILFPRRANRPKSGDASKEDVTTATQTRNVAAVFPINPNPGRTEFAERTITDAERERNVFRELRVARADARNAGVREKRQKAKEDEAAAKKK</sequence>
<gene>
    <name evidence="5" type="ORF">GSTUM_00002790001</name>
</gene>
<keyword evidence="3" id="KW-0687">Ribonucleoprotein</keyword>
<evidence type="ECO:0000313" key="6">
    <source>
        <dbReference type="Proteomes" id="UP000006911"/>
    </source>
</evidence>
<evidence type="ECO:0000256" key="2">
    <source>
        <dbReference type="ARBA" id="ARBA00022980"/>
    </source>
</evidence>
<dbReference type="InterPro" id="IPR001380">
    <property type="entry name" value="Ribosomal_eL13"/>
</dbReference>
<dbReference type="GeneID" id="9184149"/>
<evidence type="ECO:0000313" key="5">
    <source>
        <dbReference type="EMBL" id="CAZ80676.1"/>
    </source>
</evidence>
<dbReference type="GO" id="GO:0003735">
    <property type="term" value="F:structural constituent of ribosome"/>
    <property type="evidence" value="ECO:0007669"/>
    <property type="project" value="InterPro"/>
</dbReference>
<dbReference type="AlphaFoldDB" id="D5G833"/>
<dbReference type="RefSeq" id="XP_002836485.1">
    <property type="nucleotide sequence ID" value="XM_002836439.1"/>
</dbReference>
<evidence type="ECO:0000256" key="1">
    <source>
        <dbReference type="ARBA" id="ARBA00005640"/>
    </source>
</evidence>
<dbReference type="GO" id="GO:0003723">
    <property type="term" value="F:RNA binding"/>
    <property type="evidence" value="ECO:0007669"/>
    <property type="project" value="TreeGrafter"/>
</dbReference>
<dbReference type="EMBL" id="FN430039">
    <property type="protein sequence ID" value="CAZ80676.1"/>
    <property type="molecule type" value="Genomic_DNA"/>
</dbReference>
<keyword evidence="6" id="KW-1185">Reference proteome</keyword>
<organism evidence="5 6">
    <name type="scientific">Tuber melanosporum (strain Mel28)</name>
    <name type="common">Perigord black truffle</name>
    <dbReference type="NCBI Taxonomy" id="656061"/>
    <lineage>
        <taxon>Eukaryota</taxon>
        <taxon>Fungi</taxon>
        <taxon>Dikarya</taxon>
        <taxon>Ascomycota</taxon>
        <taxon>Pezizomycotina</taxon>
        <taxon>Pezizomycetes</taxon>
        <taxon>Pezizales</taxon>
        <taxon>Tuberaceae</taxon>
        <taxon>Tuber</taxon>
    </lineage>
</organism>